<evidence type="ECO:0000313" key="4">
    <source>
        <dbReference type="Proteomes" id="UP000192247"/>
    </source>
</evidence>
<dbReference type="AlphaFoldDB" id="A0A1V9XQZ4"/>
<keyword evidence="1" id="KW-0812">Transmembrane</keyword>
<evidence type="ECO:0000256" key="1">
    <source>
        <dbReference type="SAM" id="Phobius"/>
    </source>
</evidence>
<keyword evidence="4" id="KW-1185">Reference proteome</keyword>
<protein>
    <submittedName>
        <fullName evidence="3">Stomatin protein 1-like</fullName>
    </submittedName>
</protein>
<comment type="caution">
    <text evidence="3">The sequence shown here is derived from an EMBL/GenBank/DDBJ whole genome shotgun (WGS) entry which is preliminary data.</text>
</comment>
<keyword evidence="1" id="KW-1133">Transmembrane helix</keyword>
<proteinExistence type="predicted"/>
<evidence type="ECO:0000313" key="3">
    <source>
        <dbReference type="EMBL" id="OQR75915.1"/>
    </source>
</evidence>
<dbReference type="EMBL" id="MNPL01005604">
    <property type="protein sequence ID" value="OQR75915.1"/>
    <property type="molecule type" value="Genomic_DNA"/>
</dbReference>
<accession>A0A1V9XQZ4</accession>
<organism evidence="3 4">
    <name type="scientific">Tropilaelaps mercedesae</name>
    <dbReference type="NCBI Taxonomy" id="418985"/>
    <lineage>
        <taxon>Eukaryota</taxon>
        <taxon>Metazoa</taxon>
        <taxon>Ecdysozoa</taxon>
        <taxon>Arthropoda</taxon>
        <taxon>Chelicerata</taxon>
        <taxon>Arachnida</taxon>
        <taxon>Acari</taxon>
        <taxon>Parasitiformes</taxon>
        <taxon>Mesostigmata</taxon>
        <taxon>Gamasina</taxon>
        <taxon>Dermanyssoidea</taxon>
        <taxon>Laelapidae</taxon>
        <taxon>Tropilaelaps</taxon>
    </lineage>
</organism>
<dbReference type="SUPFAM" id="SSF55718">
    <property type="entry name" value="SCP-like"/>
    <property type="match status" value="1"/>
</dbReference>
<dbReference type="InParanoid" id="A0A1V9XQZ4"/>
<dbReference type="Pfam" id="PF02036">
    <property type="entry name" value="SCP2"/>
    <property type="match status" value="1"/>
</dbReference>
<feature type="transmembrane region" description="Helical" evidence="1">
    <location>
        <begin position="6"/>
        <end position="24"/>
    </location>
</feature>
<name>A0A1V9XQZ4_9ACAR</name>
<feature type="non-terminal residue" evidence="3">
    <location>
        <position position="1"/>
    </location>
</feature>
<dbReference type="Proteomes" id="UP000192247">
    <property type="component" value="Unassembled WGS sequence"/>
</dbReference>
<keyword evidence="1" id="KW-0472">Membrane</keyword>
<gene>
    <name evidence="3" type="ORF">BIW11_08115</name>
</gene>
<dbReference type="InterPro" id="IPR036527">
    <property type="entry name" value="SCP2_sterol-bd_dom_sf"/>
</dbReference>
<feature type="domain" description="SCP2" evidence="2">
    <location>
        <begin position="111"/>
        <end position="211"/>
    </location>
</feature>
<sequence>YIYIYIYIYISICTLINIFKWFVFSQTIFSQLDQVVREAEPLNAITPLVKVIKSALGLGGDDDEDKPPKLLGKIIDGKPPKAGALHIVPAVPNDGQFTQLTMVLQQLAIHAAKHEALSAATASYKFLLHGAAGNNVREVYPVCLIFDKGNVDVKSGSTEVDAIKPDVTLEMTSDDLTLIVLGKMSPLKGYMSGKIGVKGDWTLLKKFMQVVQGR</sequence>
<dbReference type="Gene3D" id="3.30.1050.10">
    <property type="entry name" value="SCP2 sterol-binding domain"/>
    <property type="match status" value="1"/>
</dbReference>
<dbReference type="InterPro" id="IPR003033">
    <property type="entry name" value="SCP2_sterol-bd_dom"/>
</dbReference>
<evidence type="ECO:0000259" key="2">
    <source>
        <dbReference type="Pfam" id="PF02036"/>
    </source>
</evidence>
<reference evidence="3 4" key="1">
    <citation type="journal article" date="2017" name="Gigascience">
        <title>Draft genome of the honey bee ectoparasitic mite, Tropilaelaps mercedesae, is shaped by the parasitic life history.</title>
        <authorList>
            <person name="Dong X."/>
            <person name="Armstrong S.D."/>
            <person name="Xia D."/>
            <person name="Makepeace B.L."/>
            <person name="Darby A.C."/>
            <person name="Kadowaki T."/>
        </authorList>
    </citation>
    <scope>NUCLEOTIDE SEQUENCE [LARGE SCALE GENOMIC DNA]</scope>
    <source>
        <strain evidence="3">Wuxi-XJTLU</strain>
    </source>
</reference>